<dbReference type="GO" id="GO:0006397">
    <property type="term" value="P:mRNA processing"/>
    <property type="evidence" value="ECO:0007669"/>
    <property type="project" value="UniProtKB-KW"/>
</dbReference>
<keyword evidence="8" id="KW-1185">Reference proteome</keyword>
<evidence type="ECO:0000256" key="5">
    <source>
        <dbReference type="ARBA" id="ARBA00022884"/>
    </source>
</evidence>
<dbReference type="InterPro" id="IPR035979">
    <property type="entry name" value="RBD_domain_sf"/>
</dbReference>
<dbReference type="GO" id="GO:0008380">
    <property type="term" value="P:RNA splicing"/>
    <property type="evidence" value="ECO:0007669"/>
    <property type="project" value="UniProtKB-KW"/>
</dbReference>
<dbReference type="KEGG" id="bman:114244401"/>
<dbReference type="GO" id="GO:0005654">
    <property type="term" value="C:nucleoplasm"/>
    <property type="evidence" value="ECO:0007669"/>
    <property type="project" value="TreeGrafter"/>
</dbReference>
<evidence type="ECO:0000256" key="7">
    <source>
        <dbReference type="ARBA" id="ARBA00035004"/>
    </source>
</evidence>
<dbReference type="OrthoDB" id="78358at2759"/>
<dbReference type="GeneID" id="114244401"/>
<dbReference type="CDD" id="cd12442">
    <property type="entry name" value="RRM_RBM48"/>
    <property type="match status" value="1"/>
</dbReference>
<accession>A0A6J2JQJ2</accession>
<dbReference type="Gene3D" id="3.30.70.330">
    <property type="match status" value="1"/>
</dbReference>
<keyword evidence="6" id="KW-0508">mRNA splicing</keyword>
<keyword evidence="3" id="KW-0507">mRNA processing</keyword>
<sequence>MSENEEKTSLLPHHVQQELCTTRLPYRQGRKLTAVKVYTVNNESTHLLIFGVPSINLRQETKSLVQRYGAIKKFNLTKEYECEIFTEAYHIQYEKIQSARIAKKYLDCKNYYGGVLHVCYAPEMETVNELKEKLMERRKDVFYRLHKNEQDLSFSKNTVVNEIDNVIQEKVMEKAKLNMGNFNLIHSNKRKAINSNLVNKRLRNSHHLTDYKKINAKIDVLENNVTIQKSPKIELKHKDNVELQKRLKTDIDIVDCTSTERETITNINEALNYNKFGNEIIRNVINKPPNKIIFSFNKNS</sequence>
<evidence type="ECO:0000256" key="2">
    <source>
        <dbReference type="ARBA" id="ARBA00015189"/>
    </source>
</evidence>
<dbReference type="PANTHER" id="PTHR20957:SF0">
    <property type="entry name" value="RNA-BINDING PROTEIN 48"/>
    <property type="match status" value="1"/>
</dbReference>
<dbReference type="SUPFAM" id="SSF54928">
    <property type="entry name" value="RNA-binding domain, RBD"/>
    <property type="match status" value="1"/>
</dbReference>
<comment type="function">
    <text evidence="7">As a component of the minor spliceosome, involved in the splicing of U12-type introns in pre-mRNAs.</text>
</comment>
<evidence type="ECO:0000256" key="4">
    <source>
        <dbReference type="ARBA" id="ARBA00022728"/>
    </source>
</evidence>
<dbReference type="RefSeq" id="XP_028031996.1">
    <property type="nucleotide sequence ID" value="XM_028176195.1"/>
</dbReference>
<reference evidence="9" key="1">
    <citation type="submission" date="2025-08" db="UniProtKB">
        <authorList>
            <consortium name="RefSeq"/>
        </authorList>
    </citation>
    <scope>IDENTIFICATION</scope>
    <source>
        <tissue evidence="9">Silk gland</tissue>
    </source>
</reference>
<dbReference type="InterPro" id="IPR012677">
    <property type="entry name" value="Nucleotide-bd_a/b_plait_sf"/>
</dbReference>
<organism evidence="8 9">
    <name type="scientific">Bombyx mandarina</name>
    <name type="common">Wild silk moth</name>
    <name type="synonym">Wild silkworm</name>
    <dbReference type="NCBI Taxonomy" id="7092"/>
    <lineage>
        <taxon>Eukaryota</taxon>
        <taxon>Metazoa</taxon>
        <taxon>Ecdysozoa</taxon>
        <taxon>Arthropoda</taxon>
        <taxon>Hexapoda</taxon>
        <taxon>Insecta</taxon>
        <taxon>Pterygota</taxon>
        <taxon>Neoptera</taxon>
        <taxon>Endopterygota</taxon>
        <taxon>Lepidoptera</taxon>
        <taxon>Glossata</taxon>
        <taxon>Ditrysia</taxon>
        <taxon>Bombycoidea</taxon>
        <taxon>Bombycidae</taxon>
        <taxon>Bombycinae</taxon>
        <taxon>Bombyx</taxon>
    </lineage>
</organism>
<evidence type="ECO:0000256" key="3">
    <source>
        <dbReference type="ARBA" id="ARBA00022664"/>
    </source>
</evidence>
<evidence type="ECO:0000313" key="8">
    <source>
        <dbReference type="Proteomes" id="UP000504629"/>
    </source>
</evidence>
<name>A0A6J2JQJ2_BOMMA</name>
<protein>
    <recommendedName>
        <fullName evidence="2">RNA-binding protein 48</fullName>
    </recommendedName>
</protein>
<evidence type="ECO:0000313" key="9">
    <source>
        <dbReference type="RefSeq" id="XP_028031996.1"/>
    </source>
</evidence>
<dbReference type="GO" id="GO:0005681">
    <property type="term" value="C:spliceosomal complex"/>
    <property type="evidence" value="ECO:0007669"/>
    <property type="project" value="UniProtKB-KW"/>
</dbReference>
<dbReference type="InterPro" id="IPR039599">
    <property type="entry name" value="RBM48"/>
</dbReference>
<keyword evidence="5" id="KW-0694">RNA-binding</keyword>
<gene>
    <name evidence="9" type="primary">LOC114244401</name>
</gene>
<dbReference type="PANTHER" id="PTHR20957">
    <property type="entry name" value="RNA-BINDING PROTEIN 48"/>
    <property type="match status" value="1"/>
</dbReference>
<keyword evidence="4" id="KW-0747">Spliceosome</keyword>
<dbReference type="AlphaFoldDB" id="A0A6J2JQJ2"/>
<proteinExistence type="inferred from homology"/>
<dbReference type="InterPro" id="IPR034264">
    <property type="entry name" value="RBM48_RRM"/>
</dbReference>
<dbReference type="Proteomes" id="UP000504629">
    <property type="component" value="Unplaced"/>
</dbReference>
<dbReference type="GO" id="GO:0003723">
    <property type="term" value="F:RNA binding"/>
    <property type="evidence" value="ECO:0007669"/>
    <property type="project" value="UniProtKB-KW"/>
</dbReference>
<comment type="similarity">
    <text evidence="1">Belongs to the RBM48 family.</text>
</comment>
<evidence type="ECO:0000256" key="6">
    <source>
        <dbReference type="ARBA" id="ARBA00023187"/>
    </source>
</evidence>
<evidence type="ECO:0000256" key="1">
    <source>
        <dbReference type="ARBA" id="ARBA00006938"/>
    </source>
</evidence>